<comment type="subcellular location">
    <subcellularLocation>
        <location evidence="1">Cell membrane</location>
        <topology evidence="1">Multi-pass membrane protein</topology>
    </subcellularLocation>
</comment>
<dbReference type="GO" id="GO:0140359">
    <property type="term" value="F:ABC-type transporter activity"/>
    <property type="evidence" value="ECO:0007669"/>
    <property type="project" value="InterPro"/>
</dbReference>
<sequence>MFGILRFGLRVARKSTVIAVAAALLGAATAIVIPVLTGRAIGGALGVIRNGLDRPYVVVLIVLLLALAISNVTSVLGQTGFELADGPIRREVTLRIGWALSHDPDLTEMEDPATAALVQKVRSREWEISMGYQLLTGVATRQIPALIGTAVTLGIVLTWWAPLPIMILILINAEYLRRVITTQMDVWSGQTEGQKHAAYAFEQAMGKAAKEIRIFGLADYLRRRMMGYALEGYRPYWARRWRDAGLSVVLGVAKVIATLAVICYAAWQAATGRIDLTTIATAIPLIMAMADTDLWMIGQLQRAGTTYGWLEQLAPTKQYAQDQTEGAAKVAAAARTTKIATPAELTSADTIIRPADADTADSIETPASTAMVVGDRRRPDEPATSPPPGIVFDEVSFGYPGSDRLILDGLSLELPAGDAVALVGVNGAGKSTLVKLLVAGYLPTRGRVLVDGVDLASLDVDQRRAWQRRVSPITQEFLRLPLPAGDNVELGSGAVWAGRLDPDPVPDTAVLDDIAQRAGITDLVQRLPAGWLTSLDKTMPGGTDLSGGEWQRIGLARALRAVSSGAQVLVLDEPAAALDVQSEARLVDGYLDLARSVTSLIISHRFSVVRPVPSICVLEHGRIVEHGAHEELMDIADGRYRAMFRMQASRYAEADAEVEAELRAAEVEA</sequence>
<evidence type="ECO:0000259" key="9">
    <source>
        <dbReference type="PROSITE" id="PS50929"/>
    </source>
</evidence>
<dbReference type="InterPro" id="IPR039421">
    <property type="entry name" value="Type_1_exporter"/>
</dbReference>
<evidence type="ECO:0000256" key="3">
    <source>
        <dbReference type="ARBA" id="ARBA00022741"/>
    </source>
</evidence>
<dbReference type="SMART" id="SM00382">
    <property type="entry name" value="AAA"/>
    <property type="match status" value="1"/>
</dbReference>
<feature type="transmembrane region" description="Helical" evidence="7">
    <location>
        <begin position="56"/>
        <end position="77"/>
    </location>
</feature>
<organism evidence="10 11">
    <name type="scientific">Microlunatus soli</name>
    <dbReference type="NCBI Taxonomy" id="630515"/>
    <lineage>
        <taxon>Bacteria</taxon>
        <taxon>Bacillati</taxon>
        <taxon>Actinomycetota</taxon>
        <taxon>Actinomycetes</taxon>
        <taxon>Propionibacteriales</taxon>
        <taxon>Propionibacteriaceae</taxon>
        <taxon>Microlunatus</taxon>
    </lineage>
</organism>
<evidence type="ECO:0000259" key="8">
    <source>
        <dbReference type="PROSITE" id="PS50893"/>
    </source>
</evidence>
<dbReference type="STRING" id="630515.SAMN04489812_5597"/>
<accession>A0A1H2A1P5</accession>
<keyword evidence="4" id="KW-0067">ATP-binding</keyword>
<dbReference type="SUPFAM" id="SSF52540">
    <property type="entry name" value="P-loop containing nucleoside triphosphate hydrolases"/>
    <property type="match status" value="1"/>
</dbReference>
<evidence type="ECO:0000256" key="1">
    <source>
        <dbReference type="ARBA" id="ARBA00004651"/>
    </source>
</evidence>
<proteinExistence type="predicted"/>
<dbReference type="PROSITE" id="PS00211">
    <property type="entry name" value="ABC_TRANSPORTER_1"/>
    <property type="match status" value="1"/>
</dbReference>
<dbReference type="PROSITE" id="PS50929">
    <property type="entry name" value="ABC_TM1F"/>
    <property type="match status" value="1"/>
</dbReference>
<feature type="transmembrane region" description="Helical" evidence="7">
    <location>
        <begin position="244"/>
        <end position="267"/>
    </location>
</feature>
<dbReference type="GO" id="GO:0005524">
    <property type="term" value="F:ATP binding"/>
    <property type="evidence" value="ECO:0007669"/>
    <property type="project" value="UniProtKB-KW"/>
</dbReference>
<dbReference type="Pfam" id="PF00005">
    <property type="entry name" value="ABC_tran"/>
    <property type="match status" value="1"/>
</dbReference>
<keyword evidence="6 7" id="KW-0472">Membrane</keyword>
<reference evidence="10 11" key="1">
    <citation type="submission" date="2016-10" db="EMBL/GenBank/DDBJ databases">
        <authorList>
            <person name="de Groot N.N."/>
        </authorList>
    </citation>
    <scope>NUCLEOTIDE SEQUENCE [LARGE SCALE GENOMIC DNA]</scope>
    <source>
        <strain evidence="10 11">DSM 21800</strain>
    </source>
</reference>
<gene>
    <name evidence="10" type="ORF">SAMN04489812_5597</name>
</gene>
<dbReference type="RefSeq" id="WP_231920072.1">
    <property type="nucleotide sequence ID" value="NZ_LT629772.1"/>
</dbReference>
<feature type="transmembrane region" description="Helical" evidence="7">
    <location>
        <begin position="16"/>
        <end position="36"/>
    </location>
</feature>
<dbReference type="InterPro" id="IPR011527">
    <property type="entry name" value="ABC1_TM_dom"/>
</dbReference>
<protein>
    <submittedName>
        <fullName evidence="10">ABC transporter</fullName>
    </submittedName>
</protein>
<feature type="domain" description="ABC transporter" evidence="8">
    <location>
        <begin position="390"/>
        <end position="645"/>
    </location>
</feature>
<dbReference type="InterPro" id="IPR003439">
    <property type="entry name" value="ABC_transporter-like_ATP-bd"/>
</dbReference>
<evidence type="ECO:0000256" key="2">
    <source>
        <dbReference type="ARBA" id="ARBA00022692"/>
    </source>
</evidence>
<dbReference type="InterPro" id="IPR027417">
    <property type="entry name" value="P-loop_NTPase"/>
</dbReference>
<dbReference type="GO" id="GO:0005886">
    <property type="term" value="C:plasma membrane"/>
    <property type="evidence" value="ECO:0007669"/>
    <property type="project" value="UniProtKB-SubCell"/>
</dbReference>
<dbReference type="SUPFAM" id="SSF90123">
    <property type="entry name" value="ABC transporter transmembrane region"/>
    <property type="match status" value="1"/>
</dbReference>
<evidence type="ECO:0000256" key="5">
    <source>
        <dbReference type="ARBA" id="ARBA00022989"/>
    </source>
</evidence>
<evidence type="ECO:0000313" key="10">
    <source>
        <dbReference type="EMBL" id="SDT39769.1"/>
    </source>
</evidence>
<dbReference type="EMBL" id="LT629772">
    <property type="protein sequence ID" value="SDT39769.1"/>
    <property type="molecule type" value="Genomic_DNA"/>
</dbReference>
<dbReference type="Gene3D" id="3.40.50.300">
    <property type="entry name" value="P-loop containing nucleotide triphosphate hydrolases"/>
    <property type="match status" value="1"/>
</dbReference>
<evidence type="ECO:0000256" key="6">
    <source>
        <dbReference type="ARBA" id="ARBA00023136"/>
    </source>
</evidence>
<keyword evidence="5 7" id="KW-1133">Transmembrane helix</keyword>
<dbReference type="InterPro" id="IPR003593">
    <property type="entry name" value="AAA+_ATPase"/>
</dbReference>
<dbReference type="AlphaFoldDB" id="A0A1H2A1P5"/>
<name>A0A1H2A1P5_9ACTN</name>
<dbReference type="PANTHER" id="PTHR24221:SF654">
    <property type="entry name" value="ATP-BINDING CASSETTE SUB-FAMILY B MEMBER 6"/>
    <property type="match status" value="1"/>
</dbReference>
<evidence type="ECO:0000256" key="7">
    <source>
        <dbReference type="SAM" id="Phobius"/>
    </source>
</evidence>
<dbReference type="PANTHER" id="PTHR24221">
    <property type="entry name" value="ATP-BINDING CASSETTE SUB-FAMILY B"/>
    <property type="match status" value="1"/>
</dbReference>
<dbReference type="Gene3D" id="1.20.1560.10">
    <property type="entry name" value="ABC transporter type 1, transmembrane domain"/>
    <property type="match status" value="1"/>
</dbReference>
<dbReference type="Proteomes" id="UP000199103">
    <property type="component" value="Chromosome I"/>
</dbReference>
<feature type="transmembrane region" description="Helical" evidence="7">
    <location>
        <begin position="145"/>
        <end position="171"/>
    </location>
</feature>
<dbReference type="InterPro" id="IPR036640">
    <property type="entry name" value="ABC1_TM_sf"/>
</dbReference>
<keyword evidence="3" id="KW-0547">Nucleotide-binding</keyword>
<dbReference type="GO" id="GO:0016887">
    <property type="term" value="F:ATP hydrolysis activity"/>
    <property type="evidence" value="ECO:0007669"/>
    <property type="project" value="InterPro"/>
</dbReference>
<dbReference type="InterPro" id="IPR017871">
    <property type="entry name" value="ABC_transporter-like_CS"/>
</dbReference>
<evidence type="ECO:0000256" key="4">
    <source>
        <dbReference type="ARBA" id="ARBA00022840"/>
    </source>
</evidence>
<keyword evidence="11" id="KW-1185">Reference proteome</keyword>
<keyword evidence="2 7" id="KW-0812">Transmembrane</keyword>
<evidence type="ECO:0000313" key="11">
    <source>
        <dbReference type="Proteomes" id="UP000199103"/>
    </source>
</evidence>
<dbReference type="PROSITE" id="PS50893">
    <property type="entry name" value="ABC_TRANSPORTER_2"/>
    <property type="match status" value="1"/>
</dbReference>
<dbReference type="GO" id="GO:0034040">
    <property type="term" value="F:ATPase-coupled lipid transmembrane transporter activity"/>
    <property type="evidence" value="ECO:0007669"/>
    <property type="project" value="TreeGrafter"/>
</dbReference>
<feature type="domain" description="ABC transmembrane type-1" evidence="9">
    <location>
        <begin position="17"/>
        <end position="291"/>
    </location>
</feature>